<accession>A0ABR3PTD9</accession>
<protein>
    <submittedName>
        <fullName evidence="2">Uncharacterized protein</fullName>
    </submittedName>
</protein>
<comment type="caution">
    <text evidence="2">The sequence shown here is derived from an EMBL/GenBank/DDBJ whole genome shotgun (WGS) entry which is preliminary data.</text>
</comment>
<keyword evidence="3" id="KW-1185">Reference proteome</keyword>
<dbReference type="Proteomes" id="UP001565368">
    <property type="component" value="Unassembled WGS sequence"/>
</dbReference>
<proteinExistence type="predicted"/>
<dbReference type="EMBL" id="JBBXJM010000007">
    <property type="protein sequence ID" value="KAL1405616.1"/>
    <property type="molecule type" value="Genomic_DNA"/>
</dbReference>
<name>A0ABR3PTD9_9TREE</name>
<evidence type="ECO:0000256" key="1">
    <source>
        <dbReference type="SAM" id="MobiDB-lite"/>
    </source>
</evidence>
<gene>
    <name evidence="2" type="ORF">Q8F55_009255</name>
</gene>
<feature type="region of interest" description="Disordered" evidence="1">
    <location>
        <begin position="1"/>
        <end position="93"/>
    </location>
</feature>
<feature type="compositionally biased region" description="Basic and acidic residues" evidence="1">
    <location>
        <begin position="14"/>
        <end position="29"/>
    </location>
</feature>
<sequence length="460" mass="49857">MVTDRPSEASAARELLDTKRANPEAKLDSVEEAPEGTHSGARLSPRVSHSHDFTSAPLPSDSPTAPGAPGRRLLRVSPVPVPEPTPIAGPSRQPLSQAIDARATPHLYEAIIGFALQDPEAHPVLRAVNRHLRGRVAAASMAHVRIKADWGRPLTMSFGGFGGARVASLVLAYPHADRAIPGLTYDLDDTAGMIRTRALLGTHTRILDEPLDVRSIYHVHLDSVYKALAGIETFRTGSSSGVHHMPCTPSLVTYHCFRETCLTPWEGASPLWCDFVSSTPSPSRAVFTIAFHPHSAALPSTFARWPSHDTCGRLEEIVVVFRPVPLVPHAMTRQEMERAESHAERSRNSPDGVRMLGPLAALVLDKPTALKVTLVGMEALPAACLGDWCTEVQRDHPEGWFTTCLSRLLAINVQGLQGDVHDLDESVREVTLAGYRDEVGEATFRLATEVHADVVRGTGV</sequence>
<organism evidence="2 3">
    <name type="scientific">Vanrija albida</name>
    <dbReference type="NCBI Taxonomy" id="181172"/>
    <lineage>
        <taxon>Eukaryota</taxon>
        <taxon>Fungi</taxon>
        <taxon>Dikarya</taxon>
        <taxon>Basidiomycota</taxon>
        <taxon>Agaricomycotina</taxon>
        <taxon>Tremellomycetes</taxon>
        <taxon>Trichosporonales</taxon>
        <taxon>Trichosporonaceae</taxon>
        <taxon>Vanrija</taxon>
    </lineage>
</organism>
<dbReference type="RefSeq" id="XP_069205560.1">
    <property type="nucleotide sequence ID" value="XM_069357623.1"/>
</dbReference>
<dbReference type="GeneID" id="95990298"/>
<reference evidence="2 3" key="1">
    <citation type="submission" date="2023-08" db="EMBL/GenBank/DDBJ databases">
        <title>Annotated Genome Sequence of Vanrija albida AlHP1.</title>
        <authorList>
            <person name="Herzog R."/>
        </authorList>
    </citation>
    <scope>NUCLEOTIDE SEQUENCE [LARGE SCALE GENOMIC DNA]</scope>
    <source>
        <strain evidence="2 3">AlHP1</strain>
    </source>
</reference>
<evidence type="ECO:0000313" key="3">
    <source>
        <dbReference type="Proteomes" id="UP001565368"/>
    </source>
</evidence>
<evidence type="ECO:0000313" key="2">
    <source>
        <dbReference type="EMBL" id="KAL1405616.1"/>
    </source>
</evidence>